<organism evidence="1 2">
    <name type="scientific">Paraburkholderia bryophila</name>
    <dbReference type="NCBI Taxonomy" id="420952"/>
    <lineage>
        <taxon>Bacteria</taxon>
        <taxon>Pseudomonadati</taxon>
        <taxon>Pseudomonadota</taxon>
        <taxon>Betaproteobacteria</taxon>
        <taxon>Burkholderiales</taxon>
        <taxon>Burkholderiaceae</taxon>
        <taxon>Paraburkholderia</taxon>
    </lineage>
</organism>
<gene>
    <name evidence="1" type="ORF">BX591_11043</name>
</gene>
<dbReference type="AlphaFoldDB" id="A0A329C5P9"/>
<name>A0A329C5P9_9BURK</name>
<dbReference type="EMBL" id="QLTK01000010">
    <property type="protein sequence ID" value="RAS29768.1"/>
    <property type="molecule type" value="Genomic_DNA"/>
</dbReference>
<sequence>MSMSLILNTESATRAKPYAKSNPADWMEIRRSPDKSKLDHFQDALSPGRHEDVKGGFRSFAAELLERGLISMRLYVSVFGGEALHHITHDDDKVFRHMETGEDAGELTAIYSRAKYGSIAGIRHLAGLIVEHLSQALDAPDSQWSRLFNEARINGDSVVLMTTGWRNVPSTANVLYGIVVDHINLKLAHLGLPTIINVKLPRIAPPCENYASLSTEERERVNLVQDHVIPAANFYAWSSVHVIFGDDVLVTGSTADKVFAESMRNGAKSFRAIYPIAIDPRFALNDATIEECLNTVAVTGELDSTIAAILSDPDYQPILRTIRLVFSGGNHASFAGFLRQVPSACWLRLYMSALGNEFLRQDDIRPSLLKLRAFLTERGLLNLDGMTVAR</sequence>
<keyword evidence="1" id="KW-0808">Transferase</keyword>
<comment type="caution">
    <text evidence="1">The sequence shown here is derived from an EMBL/GenBank/DDBJ whole genome shotgun (WGS) entry which is preliminary data.</text>
</comment>
<dbReference type="Proteomes" id="UP000248918">
    <property type="component" value="Unassembled WGS sequence"/>
</dbReference>
<proteinExistence type="predicted"/>
<reference evidence="1 2" key="1">
    <citation type="submission" date="2018-06" db="EMBL/GenBank/DDBJ databases">
        <title>Genomic Encyclopedia of Type Strains, Phase III (KMG-III): the genomes of soil and plant-associated and newly described type strains.</title>
        <authorList>
            <person name="Whitman W."/>
        </authorList>
    </citation>
    <scope>NUCLEOTIDE SEQUENCE [LARGE SCALE GENOMIC DNA]</scope>
    <source>
        <strain evidence="1 2">LMG 23644</strain>
    </source>
</reference>
<accession>A0A329C5P9</accession>
<protein>
    <submittedName>
        <fullName evidence="1">Phosphoribosyl transferase-like protein</fullName>
    </submittedName>
</protein>
<evidence type="ECO:0000313" key="1">
    <source>
        <dbReference type="EMBL" id="RAS29768.1"/>
    </source>
</evidence>
<dbReference type="GO" id="GO:0016740">
    <property type="term" value="F:transferase activity"/>
    <property type="evidence" value="ECO:0007669"/>
    <property type="project" value="UniProtKB-KW"/>
</dbReference>
<evidence type="ECO:0000313" key="2">
    <source>
        <dbReference type="Proteomes" id="UP000248918"/>
    </source>
</evidence>